<reference evidence="7 8" key="1">
    <citation type="submission" date="2016-10" db="EMBL/GenBank/DDBJ databases">
        <authorList>
            <person name="de Groot N.N."/>
        </authorList>
    </citation>
    <scope>NUCLEOTIDE SEQUENCE [LARGE SCALE GENOMIC DNA]</scope>
    <source>
        <strain evidence="7 8">NE2</strain>
    </source>
</reference>
<dbReference type="EMBL" id="FOSN01000003">
    <property type="protein sequence ID" value="SFK17173.1"/>
    <property type="molecule type" value="Genomic_DNA"/>
</dbReference>
<dbReference type="STRING" id="1612308.SAMN05444581_10325"/>
<dbReference type="Pfam" id="PF03706">
    <property type="entry name" value="LPG_synthase_TM"/>
    <property type="match status" value="1"/>
</dbReference>
<feature type="transmembrane region" description="Helical" evidence="6">
    <location>
        <begin position="103"/>
        <end position="122"/>
    </location>
</feature>
<feature type="transmembrane region" description="Helical" evidence="6">
    <location>
        <begin position="142"/>
        <end position="169"/>
    </location>
</feature>
<accession>A0A1I3XCB1</accession>
<gene>
    <name evidence="7" type="ORF">SAMN05444581_10325</name>
</gene>
<feature type="transmembrane region" description="Helical" evidence="6">
    <location>
        <begin position="257"/>
        <end position="279"/>
    </location>
</feature>
<proteinExistence type="predicted"/>
<evidence type="ECO:0000313" key="7">
    <source>
        <dbReference type="EMBL" id="SFK17173.1"/>
    </source>
</evidence>
<feature type="transmembrane region" description="Helical" evidence="6">
    <location>
        <begin position="69"/>
        <end position="91"/>
    </location>
</feature>
<dbReference type="RefSeq" id="WP_091678987.1">
    <property type="nucleotide sequence ID" value="NZ_FOSN01000003.1"/>
</dbReference>
<sequence length="348" mass="37449">MIARSLGLEHSSSLDHAAVARRRSIAKKLATAFSLAIAAFSIYILGRTFSAVNFADLAGAIEATSADQIAGAALMTVLSYLALTGYDALALRQLHARVPYKTTALASFTSYAISFTLGFPLITAGTVRYWIYSQVGLTASKVASLTVIAGVTFWFGMIFVIGVGLAFHGEALSEINHLKPALNVLMGVGLIAAIIAYLVWVTIRRRHVRIQGFRLELPGLGLTVGQILLGVIDQCAAAGALYILLPHHSEIDFFTFAPTYVFACILGVASNAPGGIGVFEAAMLKALPMSQESLLASLLLFRFIYYLAPFVIALAFLGAHESFRRWKSLREAMRQSEEEAAALPDEID</sequence>
<evidence type="ECO:0008006" key="9">
    <source>
        <dbReference type="Google" id="ProtNLM"/>
    </source>
</evidence>
<dbReference type="Proteomes" id="UP000198755">
    <property type="component" value="Unassembled WGS sequence"/>
</dbReference>
<dbReference type="GO" id="GO:0005886">
    <property type="term" value="C:plasma membrane"/>
    <property type="evidence" value="ECO:0007669"/>
    <property type="project" value="UniProtKB-SubCell"/>
</dbReference>
<evidence type="ECO:0000256" key="1">
    <source>
        <dbReference type="ARBA" id="ARBA00004651"/>
    </source>
</evidence>
<feature type="transmembrane region" description="Helical" evidence="6">
    <location>
        <begin position="299"/>
        <end position="319"/>
    </location>
</feature>
<evidence type="ECO:0000256" key="2">
    <source>
        <dbReference type="ARBA" id="ARBA00022475"/>
    </source>
</evidence>
<evidence type="ECO:0000313" key="8">
    <source>
        <dbReference type="Proteomes" id="UP000198755"/>
    </source>
</evidence>
<dbReference type="InterPro" id="IPR022791">
    <property type="entry name" value="L-PG_synthase/AglD"/>
</dbReference>
<dbReference type="PANTHER" id="PTHR39087:SF2">
    <property type="entry name" value="UPF0104 MEMBRANE PROTEIN MJ1595"/>
    <property type="match status" value="1"/>
</dbReference>
<feature type="transmembrane region" description="Helical" evidence="6">
    <location>
        <begin position="181"/>
        <end position="203"/>
    </location>
</feature>
<dbReference type="AlphaFoldDB" id="A0A1I3XCB1"/>
<keyword evidence="2" id="KW-1003">Cell membrane</keyword>
<feature type="transmembrane region" description="Helical" evidence="6">
    <location>
        <begin position="223"/>
        <end position="245"/>
    </location>
</feature>
<protein>
    <recommendedName>
        <fullName evidence="9">Phosphatidylglycerol lysyltransferase</fullName>
    </recommendedName>
</protein>
<organism evidence="7 8">
    <name type="scientific">Methylocapsa palsarum</name>
    <dbReference type="NCBI Taxonomy" id="1612308"/>
    <lineage>
        <taxon>Bacteria</taxon>
        <taxon>Pseudomonadati</taxon>
        <taxon>Pseudomonadota</taxon>
        <taxon>Alphaproteobacteria</taxon>
        <taxon>Hyphomicrobiales</taxon>
        <taxon>Beijerinckiaceae</taxon>
        <taxon>Methylocapsa</taxon>
    </lineage>
</organism>
<keyword evidence="4 6" id="KW-1133">Transmembrane helix</keyword>
<dbReference type="PANTHER" id="PTHR39087">
    <property type="entry name" value="UPF0104 MEMBRANE PROTEIN MJ1595"/>
    <property type="match status" value="1"/>
</dbReference>
<dbReference type="OrthoDB" id="145485at2"/>
<name>A0A1I3XCB1_9HYPH</name>
<feature type="transmembrane region" description="Helical" evidence="6">
    <location>
        <begin position="29"/>
        <end position="49"/>
    </location>
</feature>
<keyword evidence="8" id="KW-1185">Reference proteome</keyword>
<evidence type="ECO:0000256" key="6">
    <source>
        <dbReference type="SAM" id="Phobius"/>
    </source>
</evidence>
<keyword evidence="3 6" id="KW-0812">Transmembrane</keyword>
<evidence type="ECO:0000256" key="3">
    <source>
        <dbReference type="ARBA" id="ARBA00022692"/>
    </source>
</evidence>
<keyword evidence="5 6" id="KW-0472">Membrane</keyword>
<evidence type="ECO:0000256" key="4">
    <source>
        <dbReference type="ARBA" id="ARBA00022989"/>
    </source>
</evidence>
<evidence type="ECO:0000256" key="5">
    <source>
        <dbReference type="ARBA" id="ARBA00023136"/>
    </source>
</evidence>
<comment type="subcellular location">
    <subcellularLocation>
        <location evidence="1">Cell membrane</location>
        <topology evidence="1">Multi-pass membrane protein</topology>
    </subcellularLocation>
</comment>